<evidence type="ECO:0000313" key="3">
    <source>
        <dbReference type="Proteomes" id="UP000000599"/>
    </source>
</evidence>
<protein>
    <submittedName>
        <fullName evidence="2">DEHA2D13354p</fullName>
    </submittedName>
</protein>
<dbReference type="HOGENOM" id="CLU_211728_0_0_1"/>
<gene>
    <name evidence="2" type="ordered locus">DEHA2D13354g</name>
</gene>
<dbReference type="EMBL" id="CR382136">
    <property type="protein sequence ID" value="CAR65664.1"/>
    <property type="molecule type" value="Genomic_DNA"/>
</dbReference>
<dbReference type="AlphaFoldDB" id="B5RTH9"/>
<name>B5RTH9_DEBHA</name>
<keyword evidence="1" id="KW-1133">Transmembrane helix</keyword>
<feature type="transmembrane region" description="Helical" evidence="1">
    <location>
        <begin position="12"/>
        <end position="32"/>
    </location>
</feature>
<accession>B5RTH9</accession>
<evidence type="ECO:0000256" key="1">
    <source>
        <dbReference type="SAM" id="Phobius"/>
    </source>
</evidence>
<keyword evidence="1" id="KW-0812">Transmembrane</keyword>
<sequence length="55" mass="6359">MYSVRYRPYKTNSALLLGYLMLSTTVPFMFSYRETMNSPLSTKGTINARALFNKI</sequence>
<dbReference type="OrthoDB" id="4004290at2759"/>
<dbReference type="Proteomes" id="UP000000599">
    <property type="component" value="Chromosome D"/>
</dbReference>
<proteinExistence type="predicted"/>
<keyword evidence="3" id="KW-1185">Reference proteome</keyword>
<organism evidence="2 3">
    <name type="scientific">Debaryomyces hansenii (strain ATCC 36239 / CBS 767 / BCRC 21394 / JCM 1990 / NBRC 0083 / IGC 2968)</name>
    <name type="common">Yeast</name>
    <name type="synonym">Torulaspora hansenii</name>
    <dbReference type="NCBI Taxonomy" id="284592"/>
    <lineage>
        <taxon>Eukaryota</taxon>
        <taxon>Fungi</taxon>
        <taxon>Dikarya</taxon>
        <taxon>Ascomycota</taxon>
        <taxon>Saccharomycotina</taxon>
        <taxon>Pichiomycetes</taxon>
        <taxon>Debaryomycetaceae</taxon>
        <taxon>Debaryomyces</taxon>
    </lineage>
</organism>
<dbReference type="VEuPathDB" id="FungiDB:DEHA2D13354g"/>
<evidence type="ECO:0000313" key="2">
    <source>
        <dbReference type="EMBL" id="CAR65664.1"/>
    </source>
</evidence>
<reference evidence="2 3" key="1">
    <citation type="journal article" date="2004" name="Nature">
        <title>Genome evolution in yeasts.</title>
        <authorList>
            <consortium name="Genolevures"/>
            <person name="Dujon B."/>
            <person name="Sherman D."/>
            <person name="Fischer G."/>
            <person name="Durrens P."/>
            <person name="Casaregola S."/>
            <person name="Lafontaine I."/>
            <person name="de Montigny J."/>
            <person name="Marck C."/>
            <person name="Neuveglise C."/>
            <person name="Talla E."/>
            <person name="Goffard N."/>
            <person name="Frangeul L."/>
            <person name="Aigle M."/>
            <person name="Anthouard V."/>
            <person name="Babour A."/>
            <person name="Barbe V."/>
            <person name="Barnay S."/>
            <person name="Blanchin S."/>
            <person name="Beckerich J.M."/>
            <person name="Beyne E."/>
            <person name="Bleykasten C."/>
            <person name="Boisrame A."/>
            <person name="Boyer J."/>
            <person name="Cattolico L."/>
            <person name="Confanioleri F."/>
            <person name="de Daruvar A."/>
            <person name="Despons L."/>
            <person name="Fabre E."/>
            <person name="Fairhead C."/>
            <person name="Ferry-Dumazet H."/>
            <person name="Groppi A."/>
            <person name="Hantraye F."/>
            <person name="Hennequin C."/>
            <person name="Jauniaux N."/>
            <person name="Joyet P."/>
            <person name="Kachouri R."/>
            <person name="Kerrest A."/>
            <person name="Koszul R."/>
            <person name="Lemaire M."/>
            <person name="Lesur I."/>
            <person name="Ma L."/>
            <person name="Muller H."/>
            <person name="Nicaud J.M."/>
            <person name="Nikolski M."/>
            <person name="Oztas S."/>
            <person name="Ozier-Kalogeropoulos O."/>
            <person name="Pellenz S."/>
            <person name="Potier S."/>
            <person name="Richard G.F."/>
            <person name="Straub M.L."/>
            <person name="Suleau A."/>
            <person name="Swennene D."/>
            <person name="Tekaia F."/>
            <person name="Wesolowski-Louvel M."/>
            <person name="Westhof E."/>
            <person name="Wirth B."/>
            <person name="Zeniou-Meyer M."/>
            <person name="Zivanovic I."/>
            <person name="Bolotin-Fukuhara M."/>
            <person name="Thierry A."/>
            <person name="Bouchier C."/>
            <person name="Caudron B."/>
            <person name="Scarpelli C."/>
            <person name="Gaillardin C."/>
            <person name="Weissenbach J."/>
            <person name="Wincker P."/>
            <person name="Souciet J.L."/>
        </authorList>
    </citation>
    <scope>NUCLEOTIDE SEQUENCE [LARGE SCALE GENOMIC DNA]</scope>
    <source>
        <strain evidence="3">ATCC 36239 / CBS 767 / BCRC 21394 / JCM 1990 / NBRC 0083 / IGC 2968</strain>
    </source>
</reference>
<keyword evidence="1" id="KW-0472">Membrane</keyword>
<dbReference type="GeneID" id="8998523"/>
<dbReference type="KEGG" id="dha:DEHA2D13354g"/>
<dbReference type="RefSeq" id="XP_002770310.1">
    <property type="nucleotide sequence ID" value="XM_002770264.1"/>
</dbReference>
<dbReference type="InParanoid" id="B5RTH9"/>
<dbReference type="OMA" id="YHARTVY"/>